<reference evidence="3" key="1">
    <citation type="submission" date="2022-11" db="UniProtKB">
        <authorList>
            <consortium name="WormBaseParasite"/>
        </authorList>
    </citation>
    <scope>IDENTIFICATION</scope>
</reference>
<evidence type="ECO:0000313" key="3">
    <source>
        <dbReference type="WBParaSite" id="ACRNAN_scaffold1294.g18722.t1"/>
    </source>
</evidence>
<protein>
    <submittedName>
        <fullName evidence="3">Transposase</fullName>
    </submittedName>
</protein>
<evidence type="ECO:0000313" key="2">
    <source>
        <dbReference type="Proteomes" id="UP000887540"/>
    </source>
</evidence>
<dbReference type="PANTHER" id="PTHR47326:SF1">
    <property type="entry name" value="HTH PSQ-TYPE DOMAIN-CONTAINING PROTEIN"/>
    <property type="match status" value="1"/>
</dbReference>
<dbReference type="WBParaSite" id="ACRNAN_scaffold1294.g18722.t1">
    <property type="protein sequence ID" value="ACRNAN_scaffold1294.g18722.t1"/>
    <property type="gene ID" value="ACRNAN_scaffold1294.g18722"/>
</dbReference>
<sequence length="381" mass="44530">MTTIEKFTPTQKANAVLWYGICGDPEVVQNKFKNAYSSETEKVEVPSCDEIKEWYKNFRHSGFVDAQDAVIHEEVTGEPVPHLEHHSKFENMMSKVLNKLSIWFLDGPKIRTFHPYHMELITFDKEDLEERQKFAQNQLDHVHKWSPVLKSMWFTGEAKFYLDGRVECNNLIYTKNRKTDDSINWPHKVVCQYQPSKESYVTVWAAMNSEMYIGPYFFSNEITPESYKEMLEKFVSKLQQVTSSVDHPIFIHDDSKVHANADVTAYLENQFPHHWIGTGSSYATWPHHSPDLSPINFFLWGYIKSRIHKTSIADLDELKDRIQMAFKNVTSDLLEESIEEFKTRLERVANTNGDLVDATIYGQEVDFETLNAWSLYAWPYV</sequence>
<dbReference type="AlphaFoldDB" id="A0A914CQN8"/>
<keyword evidence="2" id="KW-1185">Reference proteome</keyword>
<organism evidence="2 3">
    <name type="scientific">Acrobeloides nanus</name>
    <dbReference type="NCBI Taxonomy" id="290746"/>
    <lineage>
        <taxon>Eukaryota</taxon>
        <taxon>Metazoa</taxon>
        <taxon>Ecdysozoa</taxon>
        <taxon>Nematoda</taxon>
        <taxon>Chromadorea</taxon>
        <taxon>Rhabditida</taxon>
        <taxon>Tylenchina</taxon>
        <taxon>Cephalobomorpha</taxon>
        <taxon>Cephaloboidea</taxon>
        <taxon>Cephalobidae</taxon>
        <taxon>Acrobeloides</taxon>
    </lineage>
</organism>
<dbReference type="Proteomes" id="UP000887540">
    <property type="component" value="Unplaced"/>
</dbReference>
<name>A0A914CQN8_9BILA</name>
<dbReference type="GO" id="GO:0003676">
    <property type="term" value="F:nucleic acid binding"/>
    <property type="evidence" value="ECO:0007669"/>
    <property type="project" value="InterPro"/>
</dbReference>
<proteinExistence type="predicted"/>
<dbReference type="PANTHER" id="PTHR47326">
    <property type="entry name" value="TRANSPOSABLE ELEMENT TC3 TRANSPOSASE-LIKE PROTEIN"/>
    <property type="match status" value="1"/>
</dbReference>
<accession>A0A914CQN8</accession>
<dbReference type="Gene3D" id="3.30.420.10">
    <property type="entry name" value="Ribonuclease H-like superfamily/Ribonuclease H"/>
    <property type="match status" value="1"/>
</dbReference>
<evidence type="ECO:0000259" key="1">
    <source>
        <dbReference type="Pfam" id="PF13358"/>
    </source>
</evidence>
<dbReference type="InterPro" id="IPR038717">
    <property type="entry name" value="Tc1-like_DDE_dom"/>
</dbReference>
<dbReference type="InterPro" id="IPR036397">
    <property type="entry name" value="RNaseH_sf"/>
</dbReference>
<feature type="domain" description="Tc1-like transposase DDE" evidence="1">
    <location>
        <begin position="193"/>
        <end position="319"/>
    </location>
</feature>
<dbReference type="Pfam" id="PF13358">
    <property type="entry name" value="DDE_3"/>
    <property type="match status" value="1"/>
</dbReference>